<dbReference type="EMBL" id="KI546073">
    <property type="protein sequence ID" value="EST46630.1"/>
    <property type="molecule type" value="Genomic_DNA"/>
</dbReference>
<organism evidence="1">
    <name type="scientific">Spironucleus salmonicida</name>
    <dbReference type="NCBI Taxonomy" id="348837"/>
    <lineage>
        <taxon>Eukaryota</taxon>
        <taxon>Metamonada</taxon>
        <taxon>Diplomonadida</taxon>
        <taxon>Hexamitidae</taxon>
        <taxon>Hexamitinae</taxon>
        <taxon>Spironucleus</taxon>
    </lineage>
</organism>
<gene>
    <name evidence="1" type="ORF">SS50377_13433</name>
    <name evidence="2" type="ORF">SS50377_27593</name>
</gene>
<dbReference type="VEuPathDB" id="GiardiaDB:SS50377_27593"/>
<dbReference type="AlphaFoldDB" id="V6LPV5"/>
<accession>V6LPV5</accession>
<reference evidence="2" key="2">
    <citation type="submission" date="2020-12" db="EMBL/GenBank/DDBJ databases">
        <title>New Spironucleus salmonicida genome in near-complete chromosomes.</title>
        <authorList>
            <person name="Xu F."/>
            <person name="Kurt Z."/>
            <person name="Jimenez-Gonzalez A."/>
            <person name="Astvaldsson A."/>
            <person name="Andersson J.O."/>
            <person name="Svard S.G."/>
        </authorList>
    </citation>
    <scope>NUCLEOTIDE SEQUENCE</scope>
    <source>
        <strain evidence="2">ATCC 50377</strain>
    </source>
</reference>
<keyword evidence="3" id="KW-1185">Reference proteome</keyword>
<proteinExistence type="predicted"/>
<name>V6LPV5_9EUKA</name>
<dbReference type="Proteomes" id="UP000018208">
    <property type="component" value="Unassembled WGS sequence"/>
</dbReference>
<reference evidence="1 2" key="1">
    <citation type="journal article" date="2014" name="PLoS Genet.">
        <title>The Genome of Spironucleus salmonicida Highlights a Fish Pathogen Adapted to Fluctuating Environments.</title>
        <authorList>
            <person name="Xu F."/>
            <person name="Jerlstrom-Hultqvist J."/>
            <person name="Einarsson E."/>
            <person name="Astvaldsson A."/>
            <person name="Svard S.G."/>
            <person name="Andersson J.O."/>
        </authorList>
    </citation>
    <scope>NUCLEOTIDE SEQUENCE</scope>
    <source>
        <strain evidence="2">ATCC 50377</strain>
    </source>
</reference>
<sequence>MLHETIEAYLETADEKQLLNIDFDIQQLLKHLNYNEIWKIFIKKAKLVSNNQRCIINLAIRFSPYSDLAISNLADHISLDQQQIFEQCYELHKKSKSCALRALRALTDSSESKIQVTLSLFPLTFSDLKPLQLYIQTASTFIFSDFSQFFWVVLNAQIQSFSTSFQSLDRQFLQEIFSAIKYFNLQEQFAQLLARNLIDTTSMEAISQTPNLRNFDVFAVENPIKILQVHSNPLPTVNDLMLSNDIQGAVNLFQNIPFNAKTAISDSLKRVSPQTIMEEISLFSAAQNIDCQKFVQQLNNAQIIENNVVIHLFDEGYRSCQLEEVSISFQKSERFQFDLVRSFCNVEINGVHIKVQGILMVVLERIIKEELLDNEYQVDLSCLEEYGLIEKLDGKWVITEDVDILQVYENDSIEVNSTNVQIQYTNQVCSEILKASVCKVIKLRKQTLQELQQQFGTNIKMMLNELAENDIITINENGLWCFD</sequence>
<evidence type="ECO:0000313" key="3">
    <source>
        <dbReference type="Proteomes" id="UP000018208"/>
    </source>
</evidence>
<evidence type="ECO:0000313" key="2">
    <source>
        <dbReference type="EMBL" id="KAH0571292.1"/>
    </source>
</evidence>
<evidence type="ECO:0000313" key="1">
    <source>
        <dbReference type="EMBL" id="EST46630.1"/>
    </source>
</evidence>
<dbReference type="EMBL" id="AUWU02000007">
    <property type="protein sequence ID" value="KAH0571292.1"/>
    <property type="molecule type" value="Genomic_DNA"/>
</dbReference>
<protein>
    <submittedName>
        <fullName evidence="1">Uncharacterized protein</fullName>
    </submittedName>
</protein>